<comment type="caution">
    <text evidence="2">The sequence shown here is derived from an EMBL/GenBank/DDBJ whole genome shotgun (WGS) entry which is preliminary data.</text>
</comment>
<keyword evidence="1" id="KW-0812">Transmembrane</keyword>
<keyword evidence="1" id="KW-1133">Transmembrane helix</keyword>
<dbReference type="AlphaFoldDB" id="A0A2P6PR51"/>
<accession>A0A2P6PR51</accession>
<keyword evidence="1" id="KW-0472">Membrane</keyword>
<evidence type="ECO:0000313" key="2">
    <source>
        <dbReference type="EMBL" id="PRQ24417.1"/>
    </source>
</evidence>
<protein>
    <submittedName>
        <fullName evidence="2">Uncharacterized protein</fullName>
    </submittedName>
</protein>
<feature type="transmembrane region" description="Helical" evidence="1">
    <location>
        <begin position="16"/>
        <end position="35"/>
    </location>
</feature>
<gene>
    <name evidence="2" type="ORF">RchiOBHm_Chr6g0272181</name>
</gene>
<proteinExistence type="predicted"/>
<keyword evidence="3" id="KW-1185">Reference proteome</keyword>
<reference evidence="2 3" key="1">
    <citation type="journal article" date="2018" name="Nat. Genet.">
        <title>The Rosa genome provides new insights in the design of modern roses.</title>
        <authorList>
            <person name="Bendahmane M."/>
        </authorList>
    </citation>
    <scope>NUCLEOTIDE SEQUENCE [LARGE SCALE GENOMIC DNA]</scope>
    <source>
        <strain evidence="3">cv. Old Blush</strain>
    </source>
</reference>
<evidence type="ECO:0000313" key="3">
    <source>
        <dbReference type="Proteomes" id="UP000238479"/>
    </source>
</evidence>
<dbReference type="Proteomes" id="UP000238479">
    <property type="component" value="Chromosome 6"/>
</dbReference>
<dbReference type="Gramene" id="PRQ24417">
    <property type="protein sequence ID" value="PRQ24417"/>
    <property type="gene ID" value="RchiOBHm_Chr6g0272181"/>
</dbReference>
<sequence length="55" mass="6392">MQFEALIYYLTDLSELQMVLVLATLLIFLCFRFCYIPPCNTTLLIIQGLDGQVCW</sequence>
<dbReference type="EMBL" id="PDCK01000044">
    <property type="protein sequence ID" value="PRQ24417.1"/>
    <property type="molecule type" value="Genomic_DNA"/>
</dbReference>
<organism evidence="2 3">
    <name type="scientific">Rosa chinensis</name>
    <name type="common">China rose</name>
    <dbReference type="NCBI Taxonomy" id="74649"/>
    <lineage>
        <taxon>Eukaryota</taxon>
        <taxon>Viridiplantae</taxon>
        <taxon>Streptophyta</taxon>
        <taxon>Embryophyta</taxon>
        <taxon>Tracheophyta</taxon>
        <taxon>Spermatophyta</taxon>
        <taxon>Magnoliopsida</taxon>
        <taxon>eudicotyledons</taxon>
        <taxon>Gunneridae</taxon>
        <taxon>Pentapetalae</taxon>
        <taxon>rosids</taxon>
        <taxon>fabids</taxon>
        <taxon>Rosales</taxon>
        <taxon>Rosaceae</taxon>
        <taxon>Rosoideae</taxon>
        <taxon>Rosoideae incertae sedis</taxon>
        <taxon>Rosa</taxon>
    </lineage>
</organism>
<name>A0A2P6PR51_ROSCH</name>
<evidence type="ECO:0000256" key="1">
    <source>
        <dbReference type="SAM" id="Phobius"/>
    </source>
</evidence>